<keyword evidence="1" id="KW-0812">Transmembrane</keyword>
<gene>
    <name evidence="2" type="ORF">Mal52_36760</name>
</gene>
<organism evidence="2 3">
    <name type="scientific">Symmachiella dynata</name>
    <dbReference type="NCBI Taxonomy" id="2527995"/>
    <lineage>
        <taxon>Bacteria</taxon>
        <taxon>Pseudomonadati</taxon>
        <taxon>Planctomycetota</taxon>
        <taxon>Planctomycetia</taxon>
        <taxon>Planctomycetales</taxon>
        <taxon>Planctomycetaceae</taxon>
        <taxon>Symmachiella</taxon>
    </lineage>
</organism>
<protein>
    <submittedName>
        <fullName evidence="2">ABC-2 family transporter protein</fullName>
    </submittedName>
</protein>
<feature type="transmembrane region" description="Helical" evidence="1">
    <location>
        <begin position="249"/>
        <end position="277"/>
    </location>
</feature>
<dbReference type="SUPFAM" id="SSF50998">
    <property type="entry name" value="Quinoprotein alcohol dehydrogenase-like"/>
    <property type="match status" value="1"/>
</dbReference>
<dbReference type="Proteomes" id="UP000319383">
    <property type="component" value="Chromosome"/>
</dbReference>
<dbReference type="RefSeq" id="WP_145377595.1">
    <property type="nucleotide sequence ID" value="NZ_CP036276.1"/>
</dbReference>
<proteinExistence type="predicted"/>
<dbReference type="AlphaFoldDB" id="A0A517ZRR8"/>
<dbReference type="PANTHER" id="PTHR43471">
    <property type="entry name" value="ABC TRANSPORTER PERMEASE"/>
    <property type="match status" value="1"/>
</dbReference>
<dbReference type="InterPro" id="IPR015943">
    <property type="entry name" value="WD40/YVTN_repeat-like_dom_sf"/>
</dbReference>
<dbReference type="EMBL" id="CP036276">
    <property type="protein sequence ID" value="QDU45186.1"/>
    <property type="molecule type" value="Genomic_DNA"/>
</dbReference>
<accession>A0A517ZRR8</accession>
<reference evidence="2 3" key="1">
    <citation type="submission" date="2019-02" db="EMBL/GenBank/DDBJ databases">
        <title>Deep-cultivation of Planctomycetes and their phenomic and genomic characterization uncovers novel biology.</title>
        <authorList>
            <person name="Wiegand S."/>
            <person name="Jogler M."/>
            <person name="Boedeker C."/>
            <person name="Pinto D."/>
            <person name="Vollmers J."/>
            <person name="Rivas-Marin E."/>
            <person name="Kohn T."/>
            <person name="Peeters S.H."/>
            <person name="Heuer A."/>
            <person name="Rast P."/>
            <person name="Oberbeckmann S."/>
            <person name="Bunk B."/>
            <person name="Jeske O."/>
            <person name="Meyerdierks A."/>
            <person name="Storesund J.E."/>
            <person name="Kallscheuer N."/>
            <person name="Luecker S."/>
            <person name="Lage O.M."/>
            <person name="Pohl T."/>
            <person name="Merkel B.J."/>
            <person name="Hornburger P."/>
            <person name="Mueller R.-W."/>
            <person name="Bruemmer F."/>
            <person name="Labrenz M."/>
            <person name="Spormann A.M."/>
            <person name="Op den Camp H."/>
            <person name="Overmann J."/>
            <person name="Amann R."/>
            <person name="Jetten M.S.M."/>
            <person name="Mascher T."/>
            <person name="Medema M.H."/>
            <person name="Devos D.P."/>
            <person name="Kaster A.-K."/>
            <person name="Ovreas L."/>
            <person name="Rohde M."/>
            <person name="Galperin M.Y."/>
            <person name="Jogler C."/>
        </authorList>
    </citation>
    <scope>NUCLEOTIDE SEQUENCE [LARGE SCALE GENOMIC DNA]</scope>
    <source>
        <strain evidence="2 3">Mal52</strain>
    </source>
</reference>
<keyword evidence="3" id="KW-1185">Reference proteome</keyword>
<dbReference type="Gene3D" id="2.130.10.10">
    <property type="entry name" value="YVTN repeat-like/Quinoprotein amine dehydrogenase"/>
    <property type="match status" value="1"/>
</dbReference>
<name>A0A517ZRR8_9PLAN</name>
<sequence>MKAYLAVIKDSFREAFASRVLWILLVLITLLLLLLAPLGVKDEVAATLSRGDISTGSEFSNKLVEQSQSERPLPGKHIWQMLPRDLQEQMTQLQAGENGRSSFRVLKPLIKKLNELLTRTDFYDEAAWSRYPLGEEARPLLERGVSNLSETELKRFNRLALDAAYPADIRPVPEMATRVVYFGYEMGGPLPADREKMRDVVLTVLMQVMTLLVGVLGVFVAILVTASIIPHMFESGAIDLMLSRPLSRSLLFLSKFIGGCTFILLNSAYLITGLWLYVGLRFDIWSNKLLLCIPVFLFLFAIYYSVSAFAGVVWKNAVVSVVITILFWAACFTVGTSKEVVETIFLNPERFAVLVPAGESLLAANKSGQTFQWQPDDHTWQPVFTSGSGDAGLLGLIYPMVGPIYDSQADQLVAIASSRPGVPGFAGSGTIVVGKRSNDWERIPSISTPPGTQTLFIESEGTILIAGAVGIFRLEGESKTEQVAGNDVAPQGKAAKFVEAGPEGTDSWSPPFAADRNPQNGNLAIFSRGTLNLLKPSDDGRFTIDQTTDLETKELALVAYAGKTILVALGSGEIRTFDAETLKPTGSFQPFDRDKPQQVAASPNGRWFTVQFHNNKTWTFDTKTGEPLVTDIAGQGNISAVAYTADNKLLVADRYPRVLEYDLETGNVTRRFEAGSGRLELFYRYVLNPIYTVFPKPGELDSMVLYLLTDEKTPSLDIKKGPENLQDERATLNIWEPVWSNLAFLAVMLGLTCLYIERKDF</sequence>
<keyword evidence="1" id="KW-1133">Transmembrane helix</keyword>
<feature type="transmembrane region" description="Helical" evidence="1">
    <location>
        <begin position="200"/>
        <end position="229"/>
    </location>
</feature>
<keyword evidence="1" id="KW-0472">Membrane</keyword>
<dbReference type="GO" id="GO:0140359">
    <property type="term" value="F:ABC-type transporter activity"/>
    <property type="evidence" value="ECO:0007669"/>
    <property type="project" value="InterPro"/>
</dbReference>
<feature type="transmembrane region" description="Helical" evidence="1">
    <location>
        <begin position="289"/>
        <end position="314"/>
    </location>
</feature>
<evidence type="ECO:0000313" key="3">
    <source>
        <dbReference type="Proteomes" id="UP000319383"/>
    </source>
</evidence>
<dbReference type="KEGG" id="sdyn:Mal52_36760"/>
<dbReference type="GO" id="GO:0005886">
    <property type="term" value="C:plasma membrane"/>
    <property type="evidence" value="ECO:0007669"/>
    <property type="project" value="UniProtKB-SubCell"/>
</dbReference>
<feature type="transmembrane region" description="Helical" evidence="1">
    <location>
        <begin position="20"/>
        <end position="40"/>
    </location>
</feature>
<evidence type="ECO:0000256" key="1">
    <source>
        <dbReference type="SAM" id="Phobius"/>
    </source>
</evidence>
<dbReference type="Pfam" id="PF12679">
    <property type="entry name" value="ABC2_membrane_2"/>
    <property type="match status" value="1"/>
</dbReference>
<dbReference type="InterPro" id="IPR011047">
    <property type="entry name" value="Quinoprotein_ADH-like_sf"/>
</dbReference>
<evidence type="ECO:0000313" key="2">
    <source>
        <dbReference type="EMBL" id="QDU45186.1"/>
    </source>
</evidence>